<gene>
    <name evidence="2" type="ORF">E6H03_03340</name>
</gene>
<feature type="domain" description="Dienelactone hydrolase" evidence="1">
    <location>
        <begin position="18"/>
        <end position="161"/>
    </location>
</feature>
<keyword evidence="2" id="KW-0378">Hydrolase</keyword>
<dbReference type="PANTHER" id="PTHR46623">
    <property type="entry name" value="CARBOXYMETHYLENEBUTENOLIDASE-RELATED"/>
    <property type="match status" value="1"/>
</dbReference>
<dbReference type="InterPro" id="IPR029058">
    <property type="entry name" value="AB_hydrolase_fold"/>
</dbReference>
<dbReference type="AlphaFoldDB" id="A0A537JJE4"/>
<dbReference type="InterPro" id="IPR002925">
    <property type="entry name" value="Dienelactn_hydro"/>
</dbReference>
<organism evidence="2 3">
    <name type="scientific">Candidatus Segetimicrobium genomatis</name>
    <dbReference type="NCBI Taxonomy" id="2569760"/>
    <lineage>
        <taxon>Bacteria</taxon>
        <taxon>Bacillati</taxon>
        <taxon>Candidatus Sysuimicrobiota</taxon>
        <taxon>Candidatus Sysuimicrobiia</taxon>
        <taxon>Candidatus Sysuimicrobiales</taxon>
        <taxon>Candidatus Segetimicrobiaceae</taxon>
        <taxon>Candidatus Segetimicrobium</taxon>
    </lineage>
</organism>
<evidence type="ECO:0000313" key="3">
    <source>
        <dbReference type="Proteomes" id="UP000318093"/>
    </source>
</evidence>
<dbReference type="Gene3D" id="3.40.50.1820">
    <property type="entry name" value="alpha/beta hydrolase"/>
    <property type="match status" value="1"/>
</dbReference>
<sequence length="164" mass="17377">MSRTSSAGSPRPAIDAALGSLAPQQILEDLNASVRYLESRPVVAKTRIGAVGFGLGGSVLWLVLTSNPDIKAAVAISGVVPSPRVVSNLTAGVLTIFGENDRHDDQGIAEFDTAMKNAGLPFVVKLEPKAGRDFFNDTTTRYVPQAAKDAWGMTLDWLSQHLTG</sequence>
<reference evidence="2 3" key="1">
    <citation type="journal article" date="2019" name="Nat. Microbiol.">
        <title>Mediterranean grassland soil C-N compound turnover is dependent on rainfall and depth, and is mediated by genomically divergent microorganisms.</title>
        <authorList>
            <person name="Diamond S."/>
            <person name="Andeer P.F."/>
            <person name="Li Z."/>
            <person name="Crits-Christoph A."/>
            <person name="Burstein D."/>
            <person name="Anantharaman K."/>
            <person name="Lane K.R."/>
            <person name="Thomas B.C."/>
            <person name="Pan C."/>
            <person name="Northen T.R."/>
            <person name="Banfield J.F."/>
        </authorList>
    </citation>
    <scope>NUCLEOTIDE SEQUENCE [LARGE SCALE GENOMIC DNA]</scope>
    <source>
        <strain evidence="2">NP_6</strain>
    </source>
</reference>
<proteinExistence type="predicted"/>
<protein>
    <submittedName>
        <fullName evidence="2">Dienelactone hydrolase family protein</fullName>
    </submittedName>
</protein>
<accession>A0A537JJE4</accession>
<dbReference type="SUPFAM" id="SSF53474">
    <property type="entry name" value="alpha/beta-Hydrolases"/>
    <property type="match status" value="1"/>
</dbReference>
<dbReference type="EMBL" id="VBAN01000099">
    <property type="protein sequence ID" value="TMI83658.1"/>
    <property type="molecule type" value="Genomic_DNA"/>
</dbReference>
<comment type="caution">
    <text evidence="2">The sequence shown here is derived from an EMBL/GenBank/DDBJ whole genome shotgun (WGS) entry which is preliminary data.</text>
</comment>
<dbReference type="PANTHER" id="PTHR46623:SF6">
    <property type="entry name" value="ALPHA_BETA-HYDROLASES SUPERFAMILY PROTEIN"/>
    <property type="match status" value="1"/>
</dbReference>
<dbReference type="Pfam" id="PF01738">
    <property type="entry name" value="DLH"/>
    <property type="match status" value="1"/>
</dbReference>
<dbReference type="Proteomes" id="UP000318093">
    <property type="component" value="Unassembled WGS sequence"/>
</dbReference>
<dbReference type="GO" id="GO:0016787">
    <property type="term" value="F:hydrolase activity"/>
    <property type="evidence" value="ECO:0007669"/>
    <property type="project" value="UniProtKB-KW"/>
</dbReference>
<dbReference type="InterPro" id="IPR051049">
    <property type="entry name" value="Dienelactone_hydrolase-like"/>
</dbReference>
<evidence type="ECO:0000259" key="1">
    <source>
        <dbReference type="Pfam" id="PF01738"/>
    </source>
</evidence>
<evidence type="ECO:0000313" key="2">
    <source>
        <dbReference type="EMBL" id="TMI83658.1"/>
    </source>
</evidence>
<name>A0A537JJE4_9BACT</name>